<feature type="region of interest" description="Disordered" evidence="7">
    <location>
        <begin position="94"/>
        <end position="115"/>
    </location>
</feature>
<dbReference type="InterPro" id="IPR050848">
    <property type="entry name" value="Homeobox_TF"/>
</dbReference>
<feature type="non-terminal residue" evidence="9">
    <location>
        <position position="1"/>
    </location>
</feature>
<evidence type="ECO:0000256" key="6">
    <source>
        <dbReference type="RuleBase" id="RU000682"/>
    </source>
</evidence>
<comment type="subcellular location">
    <subcellularLocation>
        <location evidence="1 5 6">Nucleus</location>
    </subcellularLocation>
</comment>
<evidence type="ECO:0000256" key="5">
    <source>
        <dbReference type="PROSITE-ProRule" id="PRU00108"/>
    </source>
</evidence>
<dbReference type="OrthoDB" id="6159439at2759"/>
<evidence type="ECO:0000256" key="7">
    <source>
        <dbReference type="SAM" id="MobiDB-lite"/>
    </source>
</evidence>
<dbReference type="CDD" id="cd00086">
    <property type="entry name" value="homeodomain"/>
    <property type="match status" value="1"/>
</dbReference>
<dbReference type="InterPro" id="IPR001356">
    <property type="entry name" value="HD"/>
</dbReference>
<dbReference type="EMBL" id="JAANIB010008656">
    <property type="protein sequence ID" value="KAG5323509.1"/>
    <property type="molecule type" value="Genomic_DNA"/>
</dbReference>
<dbReference type="Gene3D" id="1.10.10.60">
    <property type="entry name" value="Homeodomain-like"/>
    <property type="match status" value="1"/>
</dbReference>
<dbReference type="AlphaFoldDB" id="A0A836EZK3"/>
<dbReference type="PANTHER" id="PTHR24333">
    <property type="entry name" value="HOMEO BOX HB9 LIKE A-RELATED"/>
    <property type="match status" value="1"/>
</dbReference>
<organism evidence="9 10">
    <name type="scientific">Acromyrmex heyeri</name>
    <dbReference type="NCBI Taxonomy" id="230685"/>
    <lineage>
        <taxon>Eukaryota</taxon>
        <taxon>Metazoa</taxon>
        <taxon>Ecdysozoa</taxon>
        <taxon>Arthropoda</taxon>
        <taxon>Hexapoda</taxon>
        <taxon>Insecta</taxon>
        <taxon>Pterygota</taxon>
        <taxon>Neoptera</taxon>
        <taxon>Endopterygota</taxon>
        <taxon>Hymenoptera</taxon>
        <taxon>Apocrita</taxon>
        <taxon>Aculeata</taxon>
        <taxon>Formicoidea</taxon>
        <taxon>Formicidae</taxon>
        <taxon>Myrmicinae</taxon>
        <taxon>Acromyrmex</taxon>
    </lineage>
</organism>
<dbReference type="PROSITE" id="PS50071">
    <property type="entry name" value="HOMEOBOX_2"/>
    <property type="match status" value="1"/>
</dbReference>
<evidence type="ECO:0000256" key="1">
    <source>
        <dbReference type="ARBA" id="ARBA00004123"/>
    </source>
</evidence>
<dbReference type="InterPro" id="IPR017970">
    <property type="entry name" value="Homeobox_CS"/>
</dbReference>
<keyword evidence="4 5" id="KW-0539">Nucleus</keyword>
<dbReference type="InterPro" id="IPR020479">
    <property type="entry name" value="HD_metazoa"/>
</dbReference>
<proteinExistence type="predicted"/>
<evidence type="ECO:0000259" key="8">
    <source>
        <dbReference type="PROSITE" id="PS50071"/>
    </source>
</evidence>
<dbReference type="SMART" id="SM00389">
    <property type="entry name" value="HOX"/>
    <property type="match status" value="1"/>
</dbReference>
<dbReference type="PRINTS" id="PR00024">
    <property type="entry name" value="HOMEOBOX"/>
</dbReference>
<sequence>MELYQNREKMNDAVYDLRRTRSLPSENEAFSNNIERGCISPTVNRESIEYASDSSCEGYREFQKQQIERRNSSPIAASSAFTIDSILGRNEKREISRINNSGDKEEDQDDTDDRIEGHFVKPTAIPATRSDIEGSLYTHAGLPYSEGALSDPSAYSATSLASASLLYSSWFAQTKPGQLFGLQVLYVSEMFGDPRRMVPRNPEVIIEHELAELVVQLRRAIRILNFDYRNNKSPKMPVSETVKGLKRLSSPKPSGRRSRKPGIDRKPRQAYSAKQLERLEAEFKIDKYLSVSKRMELSKCLNLTEVQIKTWFQNRRTKWKKQLTSRLKIAQRQGLFPPTYFPTTQYPLLPYYAAPLMFSTPLSDDANSSLPTRSAVSSSDTV</sequence>
<feature type="domain" description="Homeobox" evidence="8">
    <location>
        <begin position="262"/>
        <end position="322"/>
    </location>
</feature>
<name>A0A836EZK3_9HYME</name>
<dbReference type="GO" id="GO:0003677">
    <property type="term" value="F:DNA binding"/>
    <property type="evidence" value="ECO:0007669"/>
    <property type="project" value="UniProtKB-UniRule"/>
</dbReference>
<gene>
    <name evidence="9" type="primary">Ceh19</name>
    <name evidence="9" type="ORF">G6Z77_0009528</name>
</gene>
<evidence type="ECO:0000256" key="2">
    <source>
        <dbReference type="ARBA" id="ARBA00023125"/>
    </source>
</evidence>
<feature type="non-terminal residue" evidence="9">
    <location>
        <position position="382"/>
    </location>
</feature>
<dbReference type="Proteomes" id="UP000670152">
    <property type="component" value="Unassembled WGS sequence"/>
</dbReference>
<comment type="caution">
    <text evidence="9">The sequence shown here is derived from an EMBL/GenBank/DDBJ whole genome shotgun (WGS) entry which is preliminary data.</text>
</comment>
<evidence type="ECO:0000313" key="10">
    <source>
        <dbReference type="Proteomes" id="UP000670152"/>
    </source>
</evidence>
<keyword evidence="2 5" id="KW-0238">DNA-binding</keyword>
<feature type="region of interest" description="Disordered" evidence="7">
    <location>
        <begin position="235"/>
        <end position="271"/>
    </location>
</feature>
<evidence type="ECO:0000256" key="3">
    <source>
        <dbReference type="ARBA" id="ARBA00023155"/>
    </source>
</evidence>
<dbReference type="PANTHER" id="PTHR24333:SF9">
    <property type="entry name" value="HOMEOBOX DOMAIN-CONTAINING PROTEIN"/>
    <property type="match status" value="1"/>
</dbReference>
<accession>A0A836EZK3</accession>
<keyword evidence="10" id="KW-1185">Reference proteome</keyword>
<dbReference type="Pfam" id="PF00046">
    <property type="entry name" value="Homeodomain"/>
    <property type="match status" value="1"/>
</dbReference>
<dbReference type="SUPFAM" id="SSF46689">
    <property type="entry name" value="Homeodomain-like"/>
    <property type="match status" value="1"/>
</dbReference>
<evidence type="ECO:0000256" key="4">
    <source>
        <dbReference type="ARBA" id="ARBA00023242"/>
    </source>
</evidence>
<dbReference type="GO" id="GO:0005634">
    <property type="term" value="C:nucleus"/>
    <property type="evidence" value="ECO:0007669"/>
    <property type="project" value="UniProtKB-SubCell"/>
</dbReference>
<feature type="DNA-binding region" description="Homeobox" evidence="5">
    <location>
        <begin position="264"/>
        <end position="323"/>
    </location>
</feature>
<reference evidence="9 10" key="1">
    <citation type="submission" date="2020-02" db="EMBL/GenBank/DDBJ databases">
        <title>Relaxed selection underlies rapid genomic changes in the transitions from sociality to social parasitism in ants.</title>
        <authorList>
            <person name="Bi X."/>
        </authorList>
    </citation>
    <scope>NUCLEOTIDE SEQUENCE [LARGE SCALE GENOMIC DNA]</scope>
    <source>
        <strain evidence="9">BGI-DK2014b</strain>
        <tissue evidence="9">Whole body</tissue>
    </source>
</reference>
<dbReference type="PROSITE" id="PS00027">
    <property type="entry name" value="HOMEOBOX_1"/>
    <property type="match status" value="1"/>
</dbReference>
<dbReference type="InterPro" id="IPR009057">
    <property type="entry name" value="Homeodomain-like_sf"/>
</dbReference>
<keyword evidence="3 5" id="KW-0371">Homeobox</keyword>
<protein>
    <submittedName>
        <fullName evidence="9">HM19 protein</fullName>
    </submittedName>
</protein>
<evidence type="ECO:0000313" key="9">
    <source>
        <dbReference type="EMBL" id="KAG5323509.1"/>
    </source>
</evidence>
<feature type="compositionally biased region" description="Acidic residues" evidence="7">
    <location>
        <begin position="104"/>
        <end position="113"/>
    </location>
</feature>
<dbReference type="GO" id="GO:0000981">
    <property type="term" value="F:DNA-binding transcription factor activity, RNA polymerase II-specific"/>
    <property type="evidence" value="ECO:0007669"/>
    <property type="project" value="InterPro"/>
</dbReference>